<sequence>MWDETASLGSCTLPVDAMVEILFRLPVKSLLRFRAVSKSCPDDEVRVVASCNGLLCVHFNRTSNIILWNPATRKYRFLESPDNSVSFYCDPFFPYIMLGFVPEINDYKVVKVPSSSRKHIDAKVWVYTLSSDSWEEMGAVNLLPKGGSAVNLSGCLYWMSYNIDNGRDIVTSFDLYKQVLGQIMVPNSDSITDFTIKKLVVLKGCLSMIIYSENGLNVDHYEVWMMNEQQGVSWTKRVEFSPFFKLARPVGSWRDSEILFGYPNGLSHELLSYNPFTKRARSFQRRSSVGGFKVINYVESLESVEGS</sequence>
<dbReference type="SUPFAM" id="SSF81383">
    <property type="entry name" value="F-box domain"/>
    <property type="match status" value="1"/>
</dbReference>
<name>A0A1U7UTJ7_NICSY</name>
<proteinExistence type="predicted"/>
<dbReference type="InterPro" id="IPR011043">
    <property type="entry name" value="Gal_Oxase/kelch_b-propeller"/>
</dbReference>
<dbReference type="InterPro" id="IPR036047">
    <property type="entry name" value="F-box-like_dom_sf"/>
</dbReference>
<dbReference type="InterPro" id="IPR050796">
    <property type="entry name" value="SCF_F-box_component"/>
</dbReference>
<gene>
    <name evidence="3" type="primary">LOC104211938</name>
</gene>
<organism evidence="2 3">
    <name type="scientific">Nicotiana sylvestris</name>
    <name type="common">Wood tobacco</name>
    <name type="synonym">South American tobacco</name>
    <dbReference type="NCBI Taxonomy" id="4096"/>
    <lineage>
        <taxon>Eukaryota</taxon>
        <taxon>Viridiplantae</taxon>
        <taxon>Streptophyta</taxon>
        <taxon>Embryophyta</taxon>
        <taxon>Tracheophyta</taxon>
        <taxon>Spermatophyta</taxon>
        <taxon>Magnoliopsida</taxon>
        <taxon>eudicotyledons</taxon>
        <taxon>Gunneridae</taxon>
        <taxon>Pentapetalae</taxon>
        <taxon>asterids</taxon>
        <taxon>lamiids</taxon>
        <taxon>Solanales</taxon>
        <taxon>Solanaceae</taxon>
        <taxon>Nicotianoideae</taxon>
        <taxon>Nicotianeae</taxon>
        <taxon>Nicotiana</taxon>
    </lineage>
</organism>
<dbReference type="RefSeq" id="XP_009759382.1">
    <property type="nucleotide sequence ID" value="XM_009761080.1"/>
</dbReference>
<dbReference type="NCBIfam" id="TIGR01640">
    <property type="entry name" value="F_box_assoc_1"/>
    <property type="match status" value="1"/>
</dbReference>
<feature type="domain" description="F-box associated beta-propeller type 1" evidence="1">
    <location>
        <begin position="40"/>
        <end position="246"/>
    </location>
</feature>
<evidence type="ECO:0000313" key="3">
    <source>
        <dbReference type="RefSeq" id="XP_009759382.1"/>
    </source>
</evidence>
<protein>
    <submittedName>
        <fullName evidence="3">F-box/kelch-repeat protein At3g23880-like isoform X2</fullName>
    </submittedName>
</protein>
<keyword evidence="2" id="KW-1185">Reference proteome</keyword>
<reference evidence="2" key="1">
    <citation type="journal article" date="2013" name="Genome Biol.">
        <title>Reference genomes and transcriptomes of Nicotiana sylvestris and Nicotiana tomentosiformis.</title>
        <authorList>
            <person name="Sierro N."/>
            <person name="Battey J.N."/>
            <person name="Ouadi S."/>
            <person name="Bovet L."/>
            <person name="Goepfert S."/>
            <person name="Bakaher N."/>
            <person name="Peitsch M.C."/>
            <person name="Ivanov N.V."/>
        </authorList>
    </citation>
    <scope>NUCLEOTIDE SEQUENCE [LARGE SCALE GENOMIC DNA]</scope>
</reference>
<dbReference type="PANTHER" id="PTHR31672:SF13">
    <property type="entry name" value="F-BOX PROTEIN CPR30-LIKE"/>
    <property type="match status" value="1"/>
</dbReference>
<dbReference type="SUPFAM" id="SSF50965">
    <property type="entry name" value="Galactose oxidase, central domain"/>
    <property type="match status" value="1"/>
</dbReference>
<dbReference type="AlphaFoldDB" id="A0A1U7UTJ7"/>
<evidence type="ECO:0000313" key="2">
    <source>
        <dbReference type="Proteomes" id="UP000189701"/>
    </source>
</evidence>
<dbReference type="PANTHER" id="PTHR31672">
    <property type="entry name" value="BNACNNG10540D PROTEIN"/>
    <property type="match status" value="1"/>
</dbReference>
<accession>A0A1U7UTJ7</accession>
<evidence type="ECO:0000259" key="1">
    <source>
        <dbReference type="Pfam" id="PF07734"/>
    </source>
</evidence>
<dbReference type="InterPro" id="IPR006527">
    <property type="entry name" value="F-box-assoc_dom_typ1"/>
</dbReference>
<dbReference type="Pfam" id="PF07734">
    <property type="entry name" value="FBA_1"/>
    <property type="match status" value="1"/>
</dbReference>
<reference evidence="3" key="2">
    <citation type="submission" date="2025-08" db="UniProtKB">
        <authorList>
            <consortium name="RefSeq"/>
        </authorList>
    </citation>
    <scope>IDENTIFICATION</scope>
    <source>
        <tissue evidence="3">Leaf</tissue>
    </source>
</reference>
<dbReference type="Proteomes" id="UP000189701">
    <property type="component" value="Unplaced"/>
</dbReference>
<dbReference type="InterPro" id="IPR017451">
    <property type="entry name" value="F-box-assoc_interact_dom"/>
</dbReference>